<keyword evidence="2" id="KW-1185">Reference proteome</keyword>
<evidence type="ECO:0000313" key="2">
    <source>
        <dbReference type="Proteomes" id="UP001140091"/>
    </source>
</evidence>
<proteinExistence type="predicted"/>
<evidence type="ECO:0000313" key="1">
    <source>
        <dbReference type="EMBL" id="KAJ2923822.1"/>
    </source>
</evidence>
<dbReference type="OrthoDB" id="3208495at2759"/>
<reference evidence="1" key="1">
    <citation type="submission" date="2022-06" db="EMBL/GenBank/DDBJ databases">
        <title>Genome Sequence of Candolleomyces eurysporus.</title>
        <authorList>
            <person name="Buettner E."/>
        </authorList>
    </citation>
    <scope>NUCLEOTIDE SEQUENCE</scope>
    <source>
        <strain evidence="1">VTCC 930004</strain>
    </source>
</reference>
<dbReference type="InterPro" id="IPR041078">
    <property type="entry name" value="Plavaka"/>
</dbReference>
<feature type="non-terminal residue" evidence="1">
    <location>
        <position position="373"/>
    </location>
</feature>
<gene>
    <name evidence="1" type="ORF">H1R20_g13271</name>
</gene>
<protein>
    <submittedName>
        <fullName evidence="1">Uncharacterized protein</fullName>
    </submittedName>
</protein>
<dbReference type="AlphaFoldDB" id="A0A9W8IW53"/>
<sequence>MSITTGRGLDPVVFLHGIDRTFFPNLHPQLNQEALYSTPTKGLTHWRDLTDLPLASPRNGGLNLNPYRPFSNLSAFSIADWYWSSNNKLYADFVKLISILKKPNFSLEDVMRVNWAGAFKELGANKDDLPDDTGSWIEDDGWKTTRISINVPFHNRMKNPGLEKYVIGDFRHRSIVSVIREKILNEDKNRQFHYYPYCSTWKASEASPEVDLYGEVYASQAFQDAHEELQNQPDPNPGEPLEKVVVAMMFASDSTHLTSFGATQLWPCYLLFGNESKYRRSQPSQHLCHQIAYFEKLSDKFTNYLKMRNNGKLPLNTFIMHCARELFHSQWSALLDNELLDAMKNGVVLMCPDGRQHRFYPRIFTYSADYPEK</sequence>
<name>A0A9W8IW53_9AGAR</name>
<dbReference type="EMBL" id="JANBPK010001275">
    <property type="protein sequence ID" value="KAJ2923822.1"/>
    <property type="molecule type" value="Genomic_DNA"/>
</dbReference>
<organism evidence="1 2">
    <name type="scientific">Candolleomyces eurysporus</name>
    <dbReference type="NCBI Taxonomy" id="2828524"/>
    <lineage>
        <taxon>Eukaryota</taxon>
        <taxon>Fungi</taxon>
        <taxon>Dikarya</taxon>
        <taxon>Basidiomycota</taxon>
        <taxon>Agaricomycotina</taxon>
        <taxon>Agaricomycetes</taxon>
        <taxon>Agaricomycetidae</taxon>
        <taxon>Agaricales</taxon>
        <taxon>Agaricineae</taxon>
        <taxon>Psathyrellaceae</taxon>
        <taxon>Candolleomyces</taxon>
    </lineage>
</organism>
<dbReference type="Pfam" id="PF18759">
    <property type="entry name" value="Plavaka"/>
    <property type="match status" value="1"/>
</dbReference>
<comment type="caution">
    <text evidence="1">The sequence shown here is derived from an EMBL/GenBank/DDBJ whole genome shotgun (WGS) entry which is preliminary data.</text>
</comment>
<accession>A0A9W8IW53</accession>
<dbReference type="Proteomes" id="UP001140091">
    <property type="component" value="Unassembled WGS sequence"/>
</dbReference>